<dbReference type="SUPFAM" id="SSF52507">
    <property type="entry name" value="Homo-oligomeric flavin-containing Cys decarboxylases, HFCD"/>
    <property type="match status" value="1"/>
</dbReference>
<dbReference type="GO" id="GO:0004633">
    <property type="term" value="F:phosphopantothenoylcysteine decarboxylase activity"/>
    <property type="evidence" value="ECO:0007669"/>
    <property type="project" value="TreeGrafter"/>
</dbReference>
<gene>
    <name evidence="4" type="ORF">RMAR0315_LOCUS13022</name>
</gene>
<dbReference type="PANTHER" id="PTHR14359:SF6">
    <property type="entry name" value="PHOSPHOPANTOTHENOYLCYSTEINE DECARBOXYLASE"/>
    <property type="match status" value="1"/>
</dbReference>
<sequence>MEGKNIIVGASGSVAAIRVPLLVDKIIEKGAKVKILATDRAKFFFEKERKFAHGVEVLDDEKEWLIWEKLGDEILHIELRRWADAFVIAPLSANTLAKLANGLCDNALTCTARAWDPSNAPLIAAPAMNTAMWEHLLTSQQINCVESFGVQNSSPNLERACLWRRRNRFHGHSRDHC</sequence>
<dbReference type="Gene3D" id="3.40.50.1950">
    <property type="entry name" value="Flavin prenyltransferase-like"/>
    <property type="match status" value="1"/>
</dbReference>
<reference evidence="4" key="1">
    <citation type="submission" date="2021-01" db="EMBL/GenBank/DDBJ databases">
        <authorList>
            <person name="Corre E."/>
            <person name="Pelletier E."/>
            <person name="Niang G."/>
            <person name="Scheremetjew M."/>
            <person name="Finn R."/>
            <person name="Kale V."/>
            <person name="Holt S."/>
            <person name="Cochrane G."/>
            <person name="Meng A."/>
            <person name="Brown T."/>
            <person name="Cohen L."/>
        </authorList>
    </citation>
    <scope>NUCLEOTIDE SEQUENCE</scope>
    <source>
        <strain evidence="4">UTEX LB 2760</strain>
    </source>
</reference>
<accession>A0A7S0G775</accession>
<dbReference type="GO" id="GO:0010181">
    <property type="term" value="F:FMN binding"/>
    <property type="evidence" value="ECO:0007669"/>
    <property type="project" value="TreeGrafter"/>
</dbReference>
<dbReference type="AlphaFoldDB" id="A0A7S0G775"/>
<dbReference type="InterPro" id="IPR003382">
    <property type="entry name" value="Flavoprotein"/>
</dbReference>
<comment type="similarity">
    <text evidence="2">Belongs to the HFCD (homooligomeric flavin containing Cys decarboxylase) superfamily.</text>
</comment>
<evidence type="ECO:0000256" key="2">
    <source>
        <dbReference type="ARBA" id="ARBA00038350"/>
    </source>
</evidence>
<name>A0A7S0G775_9RHOD</name>
<evidence type="ECO:0000259" key="3">
    <source>
        <dbReference type="Pfam" id="PF02441"/>
    </source>
</evidence>
<proteinExistence type="inferred from homology"/>
<dbReference type="GO" id="GO:0071513">
    <property type="term" value="C:phosphopantothenoylcysteine decarboxylase complex"/>
    <property type="evidence" value="ECO:0007669"/>
    <property type="project" value="TreeGrafter"/>
</dbReference>
<dbReference type="Pfam" id="PF02441">
    <property type="entry name" value="Flavoprotein"/>
    <property type="match status" value="1"/>
</dbReference>
<evidence type="ECO:0000313" key="4">
    <source>
        <dbReference type="EMBL" id="CAD8403017.1"/>
    </source>
</evidence>
<evidence type="ECO:0000256" key="1">
    <source>
        <dbReference type="ARBA" id="ARBA00022993"/>
    </source>
</evidence>
<organism evidence="4">
    <name type="scientific">Rhodosorus marinus</name>
    <dbReference type="NCBI Taxonomy" id="101924"/>
    <lineage>
        <taxon>Eukaryota</taxon>
        <taxon>Rhodophyta</taxon>
        <taxon>Stylonematophyceae</taxon>
        <taxon>Stylonematales</taxon>
        <taxon>Stylonemataceae</taxon>
        <taxon>Rhodosorus</taxon>
    </lineage>
</organism>
<dbReference type="PANTHER" id="PTHR14359">
    <property type="entry name" value="HOMO-OLIGOMERIC FLAVIN CONTAINING CYS DECARBOXYLASE FAMILY"/>
    <property type="match status" value="1"/>
</dbReference>
<dbReference type="GO" id="GO:0015937">
    <property type="term" value="P:coenzyme A biosynthetic process"/>
    <property type="evidence" value="ECO:0007669"/>
    <property type="project" value="UniProtKB-KW"/>
</dbReference>
<dbReference type="EMBL" id="HBEK01023763">
    <property type="protein sequence ID" value="CAD8403017.1"/>
    <property type="molecule type" value="Transcribed_RNA"/>
</dbReference>
<feature type="domain" description="Flavoprotein" evidence="3">
    <location>
        <begin position="4"/>
        <end position="144"/>
    </location>
</feature>
<keyword evidence="1" id="KW-0173">Coenzyme A biosynthesis</keyword>
<dbReference type="InterPro" id="IPR036551">
    <property type="entry name" value="Flavin_trans-like"/>
</dbReference>
<protein>
    <recommendedName>
        <fullName evidence="3">Flavoprotein domain-containing protein</fullName>
    </recommendedName>
</protein>